<dbReference type="InterPro" id="IPR043130">
    <property type="entry name" value="CDP-OH_PTrfase_TM_dom"/>
</dbReference>
<dbReference type="KEGG" id="mend:L6E24_10930"/>
<dbReference type="EMBL" id="CP096115">
    <property type="protein sequence ID" value="UUX91869.1"/>
    <property type="molecule type" value="Genomic_DNA"/>
</dbReference>
<evidence type="ECO:0000313" key="5">
    <source>
        <dbReference type="Proteomes" id="UP001060368"/>
    </source>
</evidence>
<sequence>MNITSLRPKFTRCLEPLAGIFIKLGISPNMITALSLIAGIIAAYLFFNRMFPAGALMLLLSAVLDLTDGSVARAKGKESRFGAVIDWIVDKYVDGIVIIAIGLSGIPIISGIMNLPPQYIPVADFAVAAFALFGSMINTFIKPVVYAEAGFQEREDGKINDPLEGVGFFGRPETIIILILGGLTGIIWVSVIIVAVCTNLSAIQRIIYLYQNLR</sequence>
<dbReference type="GO" id="GO:0016020">
    <property type="term" value="C:membrane"/>
    <property type="evidence" value="ECO:0007669"/>
    <property type="project" value="InterPro"/>
</dbReference>
<proteinExistence type="inferred from homology"/>
<keyword evidence="3" id="KW-0812">Transmembrane</keyword>
<keyword evidence="1 2" id="KW-0808">Transferase</keyword>
<feature type="transmembrane region" description="Helical" evidence="3">
    <location>
        <begin position="21"/>
        <end position="47"/>
    </location>
</feature>
<dbReference type="Pfam" id="PF01066">
    <property type="entry name" value="CDP-OH_P_transf"/>
    <property type="match status" value="1"/>
</dbReference>
<dbReference type="Proteomes" id="UP001060368">
    <property type="component" value="Chromosome"/>
</dbReference>
<accession>A0A9E7PMV9</accession>
<dbReference type="InterPro" id="IPR000462">
    <property type="entry name" value="CDP-OH_P_trans"/>
</dbReference>
<keyword evidence="3" id="KW-0472">Membrane</keyword>
<organism evidence="4 5">
    <name type="scientific">Methanoplanus endosymbiosus</name>
    <dbReference type="NCBI Taxonomy" id="33865"/>
    <lineage>
        <taxon>Archaea</taxon>
        <taxon>Methanobacteriati</taxon>
        <taxon>Methanobacteriota</taxon>
        <taxon>Stenosarchaea group</taxon>
        <taxon>Methanomicrobia</taxon>
        <taxon>Methanomicrobiales</taxon>
        <taxon>Methanomicrobiaceae</taxon>
        <taxon>Methanoplanus</taxon>
    </lineage>
</organism>
<evidence type="ECO:0000256" key="1">
    <source>
        <dbReference type="ARBA" id="ARBA00022679"/>
    </source>
</evidence>
<dbReference type="AlphaFoldDB" id="A0A9E7PMV9"/>
<dbReference type="GeneID" id="74308221"/>
<dbReference type="PROSITE" id="PS00379">
    <property type="entry name" value="CDP_ALCOHOL_P_TRANSF"/>
    <property type="match status" value="1"/>
</dbReference>
<dbReference type="InterPro" id="IPR048254">
    <property type="entry name" value="CDP_ALCOHOL_P_TRANSF_CS"/>
</dbReference>
<comment type="similarity">
    <text evidence="2">Belongs to the CDP-alcohol phosphatidyltransferase class-I family.</text>
</comment>
<dbReference type="Gene3D" id="1.20.120.1760">
    <property type="match status" value="1"/>
</dbReference>
<name>A0A9E7PMV9_9EURY</name>
<feature type="transmembrane region" description="Helical" evidence="3">
    <location>
        <begin position="175"/>
        <end position="196"/>
    </location>
</feature>
<dbReference type="RefSeq" id="WP_257742020.1">
    <property type="nucleotide sequence ID" value="NZ_CP096115.1"/>
</dbReference>
<evidence type="ECO:0000256" key="3">
    <source>
        <dbReference type="SAM" id="Phobius"/>
    </source>
</evidence>
<feature type="transmembrane region" description="Helical" evidence="3">
    <location>
        <begin position="119"/>
        <end position="141"/>
    </location>
</feature>
<dbReference type="GO" id="GO:0008654">
    <property type="term" value="P:phospholipid biosynthetic process"/>
    <property type="evidence" value="ECO:0007669"/>
    <property type="project" value="InterPro"/>
</dbReference>
<reference evidence="4" key="1">
    <citation type="submission" date="2022-04" db="EMBL/GenBank/DDBJ databases">
        <title>Complete genome of Methanoplanus endosymbiosus DSM 3599.</title>
        <authorList>
            <person name="Chen S.-C."/>
            <person name="You Y.-T."/>
            <person name="Zhou Y.-Z."/>
            <person name="Lai M.-C."/>
        </authorList>
    </citation>
    <scope>NUCLEOTIDE SEQUENCE</scope>
    <source>
        <strain evidence="4">DSM 3599</strain>
    </source>
</reference>
<gene>
    <name evidence="4" type="ORF">L6E24_10930</name>
</gene>
<evidence type="ECO:0000256" key="2">
    <source>
        <dbReference type="RuleBase" id="RU003750"/>
    </source>
</evidence>
<protein>
    <submittedName>
        <fullName evidence="4">CDP-alcohol phosphatidyltransferase family protein</fullName>
    </submittedName>
</protein>
<feature type="transmembrane region" description="Helical" evidence="3">
    <location>
        <begin position="92"/>
        <end position="113"/>
    </location>
</feature>
<evidence type="ECO:0000313" key="4">
    <source>
        <dbReference type="EMBL" id="UUX91869.1"/>
    </source>
</evidence>
<keyword evidence="3" id="KW-1133">Transmembrane helix</keyword>
<dbReference type="GO" id="GO:0016780">
    <property type="term" value="F:phosphotransferase activity, for other substituted phosphate groups"/>
    <property type="evidence" value="ECO:0007669"/>
    <property type="project" value="InterPro"/>
</dbReference>
<keyword evidence="5" id="KW-1185">Reference proteome</keyword>